<reference evidence="3" key="1">
    <citation type="submission" date="2016-05" db="EMBL/GenBank/DDBJ databases">
        <title>Draft genome of Corynebacterium afermentans subsp. afermentans LCDC 88199T.</title>
        <authorList>
            <person name="Bernier A.-M."/>
            <person name="Bernard K."/>
        </authorList>
    </citation>
    <scope>NUCLEOTIDE SEQUENCE [LARGE SCALE GENOMIC DNA]</scope>
    <source>
        <strain evidence="3">NML01-0328</strain>
    </source>
</reference>
<comment type="caution">
    <text evidence="2">The sequence shown here is derived from an EMBL/GenBank/DDBJ whole genome shotgun (WGS) entry which is preliminary data.</text>
</comment>
<evidence type="ECO:0000313" key="3">
    <source>
        <dbReference type="Proteomes" id="UP000078003"/>
    </source>
</evidence>
<dbReference type="EMBL" id="LXSF01000003">
    <property type="protein sequence ID" value="OAM16991.1"/>
    <property type="molecule type" value="Genomic_DNA"/>
</dbReference>
<protein>
    <submittedName>
        <fullName evidence="2">Uncharacterized protein</fullName>
    </submittedName>
</protein>
<accession>A0A1A9RF75</accession>
<dbReference type="Proteomes" id="UP000078003">
    <property type="component" value="Unassembled WGS sequence"/>
</dbReference>
<dbReference type="RefSeq" id="WP_064104274.1">
    <property type="nucleotide sequence ID" value="NZ_LXSF01000003.1"/>
</dbReference>
<sequence>MHIIQRNDHKRGIATVCGEMRYIQTQRTPKALHLWSLGRYNVRRSVTVFMERQFPIEDTAAIEAHKQKLRQLDEQIRTNPHQNYPAAIKRTGNKRKD</sequence>
<dbReference type="AlphaFoldDB" id="A0A1A9RF75"/>
<name>A0A1A9RF75_EIKCO</name>
<feature type="region of interest" description="Disordered" evidence="1">
    <location>
        <begin position="74"/>
        <end position="97"/>
    </location>
</feature>
<organism evidence="2 3">
    <name type="scientific">Eikenella corrodens</name>
    <dbReference type="NCBI Taxonomy" id="539"/>
    <lineage>
        <taxon>Bacteria</taxon>
        <taxon>Pseudomonadati</taxon>
        <taxon>Pseudomonadota</taxon>
        <taxon>Betaproteobacteria</taxon>
        <taxon>Neisseriales</taxon>
        <taxon>Neisseriaceae</taxon>
        <taxon>Eikenella</taxon>
    </lineage>
</organism>
<proteinExistence type="predicted"/>
<gene>
    <name evidence="2" type="ORF">A7P85_04290</name>
</gene>
<evidence type="ECO:0000313" key="2">
    <source>
        <dbReference type="EMBL" id="OAM16991.1"/>
    </source>
</evidence>
<evidence type="ECO:0000256" key="1">
    <source>
        <dbReference type="SAM" id="MobiDB-lite"/>
    </source>
</evidence>